<evidence type="ECO:0000256" key="2">
    <source>
        <dbReference type="ARBA" id="ARBA00023128"/>
    </source>
</evidence>
<dbReference type="OrthoDB" id="2094445at2759"/>
<dbReference type="GO" id="GO:0015986">
    <property type="term" value="P:proton motive force-driven ATP synthesis"/>
    <property type="evidence" value="ECO:0007669"/>
    <property type="project" value="TreeGrafter"/>
</dbReference>
<dbReference type="Pfam" id="PF11022">
    <property type="entry name" value="ATP19"/>
    <property type="match status" value="1"/>
</dbReference>
<organism evidence="6">
    <name type="scientific">Dissoconium aciculare CBS 342.82</name>
    <dbReference type="NCBI Taxonomy" id="1314786"/>
    <lineage>
        <taxon>Eukaryota</taxon>
        <taxon>Fungi</taxon>
        <taxon>Dikarya</taxon>
        <taxon>Ascomycota</taxon>
        <taxon>Pezizomycotina</taxon>
        <taxon>Dothideomycetes</taxon>
        <taxon>Dothideomycetidae</taxon>
        <taxon>Mycosphaerellales</taxon>
        <taxon>Dissoconiaceae</taxon>
        <taxon>Dissoconium</taxon>
    </lineage>
</organism>
<dbReference type="GO" id="GO:0031966">
    <property type="term" value="C:mitochondrial membrane"/>
    <property type="evidence" value="ECO:0007669"/>
    <property type="project" value="UniProtKB-SubCell"/>
</dbReference>
<protein>
    <recommendedName>
        <fullName evidence="7">ATP synthase subunit K, mitochondrial</fullName>
    </recommendedName>
</protein>
<evidence type="ECO:0000256" key="3">
    <source>
        <dbReference type="ARBA" id="ARBA00023136"/>
    </source>
</evidence>
<evidence type="ECO:0000313" key="5">
    <source>
        <dbReference type="Proteomes" id="UP000504637"/>
    </source>
</evidence>
<evidence type="ECO:0000313" key="6">
    <source>
        <dbReference type="RefSeq" id="XP_033455918.1"/>
    </source>
</evidence>
<proteinExistence type="predicted"/>
<dbReference type="AlphaFoldDB" id="A0A6J3LW73"/>
<reference evidence="6" key="3">
    <citation type="submission" date="2025-08" db="UniProtKB">
        <authorList>
            <consortium name="RefSeq"/>
        </authorList>
    </citation>
    <scope>IDENTIFICATION</scope>
    <source>
        <strain evidence="6">CBS 342.82</strain>
    </source>
</reference>
<keyword evidence="2" id="KW-0496">Mitochondrion</keyword>
<evidence type="ECO:0008006" key="7">
    <source>
        <dbReference type="Google" id="ProtNLM"/>
    </source>
</evidence>
<dbReference type="InterPro" id="IPR021278">
    <property type="entry name" value="ATP19"/>
</dbReference>
<reference evidence="6" key="2">
    <citation type="submission" date="2020-04" db="EMBL/GenBank/DDBJ databases">
        <authorList>
            <consortium name="NCBI Genome Project"/>
        </authorList>
    </citation>
    <scope>NUCLEOTIDE SEQUENCE</scope>
    <source>
        <strain evidence="6">CBS 342.82</strain>
    </source>
</reference>
<evidence type="ECO:0000256" key="4">
    <source>
        <dbReference type="SAM" id="Phobius"/>
    </source>
</evidence>
<dbReference type="PANTHER" id="PTHR28074:SF1">
    <property type="entry name" value="ATP SYNTHASE SUBUNIT K, MITOCHONDRIAL"/>
    <property type="match status" value="1"/>
</dbReference>
<evidence type="ECO:0000256" key="1">
    <source>
        <dbReference type="ARBA" id="ARBA00004325"/>
    </source>
</evidence>
<keyword evidence="4" id="KW-0812">Transmembrane</keyword>
<name>A0A6J3LW73_9PEZI</name>
<keyword evidence="3 4" id="KW-0472">Membrane</keyword>
<dbReference type="Proteomes" id="UP000504637">
    <property type="component" value="Unplaced"/>
</dbReference>
<keyword evidence="4" id="KW-1133">Transmembrane helix</keyword>
<dbReference type="RefSeq" id="XP_033455918.1">
    <property type="nucleotide sequence ID" value="XM_033608025.1"/>
</dbReference>
<gene>
    <name evidence="6" type="ORF">K489DRAFT_413334</name>
</gene>
<accession>A0A6J3LW73</accession>
<feature type="transmembrane region" description="Helical" evidence="4">
    <location>
        <begin position="12"/>
        <end position="32"/>
    </location>
</feature>
<sequence>MVVYYDILGQRIGSHYLAMGVLGSIFGGVFLATGGSKKPLIHQTPPFNAKDKNEEDFIQNFLKESEGAQKAAKH</sequence>
<dbReference type="GeneID" id="54365824"/>
<comment type="subcellular location">
    <subcellularLocation>
        <location evidence="1">Mitochondrion membrane</location>
    </subcellularLocation>
</comment>
<keyword evidence="5" id="KW-1185">Reference proteome</keyword>
<dbReference type="PANTHER" id="PTHR28074">
    <property type="entry name" value="ATP SYNTHASE SUBUNIT K, MITOCHONDRIAL"/>
    <property type="match status" value="1"/>
</dbReference>
<reference evidence="6" key="1">
    <citation type="submission" date="2020-01" db="EMBL/GenBank/DDBJ databases">
        <authorList>
            <consortium name="DOE Joint Genome Institute"/>
            <person name="Haridas S."/>
            <person name="Albert R."/>
            <person name="Binder M."/>
            <person name="Bloem J."/>
            <person name="Labutti K."/>
            <person name="Salamov A."/>
            <person name="Andreopoulos B."/>
            <person name="Baker S.E."/>
            <person name="Barry K."/>
            <person name="Bills G."/>
            <person name="Bluhm B.H."/>
            <person name="Cannon C."/>
            <person name="Castanera R."/>
            <person name="Culley D.E."/>
            <person name="Daum C."/>
            <person name="Ezra D."/>
            <person name="Gonzalez J.B."/>
            <person name="Henrissat B."/>
            <person name="Kuo A."/>
            <person name="Liang C."/>
            <person name="Lipzen A."/>
            <person name="Lutzoni F."/>
            <person name="Magnuson J."/>
            <person name="Mondo S."/>
            <person name="Nolan M."/>
            <person name="Ohm R."/>
            <person name="Pangilinan J."/>
            <person name="Park H.-J."/>
            <person name="Ramirez L."/>
            <person name="Alfaro M."/>
            <person name="Sun H."/>
            <person name="Tritt A."/>
            <person name="Yoshinaga Y."/>
            <person name="Zwiers L.-H."/>
            <person name="Turgeon B.G."/>
            <person name="Goodwin S.B."/>
            <person name="Spatafora J.W."/>
            <person name="Crous P.W."/>
            <person name="Grigoriev I.V."/>
        </authorList>
    </citation>
    <scope>NUCLEOTIDE SEQUENCE</scope>
    <source>
        <strain evidence="6">CBS 342.82</strain>
    </source>
</reference>